<feature type="domain" description="Thioredoxin" evidence="4">
    <location>
        <begin position="20"/>
        <end position="200"/>
    </location>
</feature>
<dbReference type="InterPro" id="IPR013766">
    <property type="entry name" value="Thioredoxin_domain"/>
</dbReference>
<dbReference type="PANTHER" id="PTHR12151:SF25">
    <property type="entry name" value="LINALOOL DEHYDRATASE_ISOMERASE DOMAIN-CONTAINING PROTEIN"/>
    <property type="match status" value="1"/>
</dbReference>
<dbReference type="CDD" id="cd02968">
    <property type="entry name" value="SCO"/>
    <property type="match status" value="1"/>
</dbReference>
<reference evidence="6" key="1">
    <citation type="journal article" date="2023" name="Mar. Drugs">
        <title>Gemmata algarum, a Novel Planctomycete Isolated from an Algal Mat, Displays Antimicrobial Activity.</title>
        <authorList>
            <person name="Kumar G."/>
            <person name="Kallscheuer N."/>
            <person name="Kashif M."/>
            <person name="Ahamad S."/>
            <person name="Jagadeeshwari U."/>
            <person name="Pannikurungottu S."/>
            <person name="Haufschild T."/>
            <person name="Kabuu M."/>
            <person name="Sasikala C."/>
            <person name="Jogler C."/>
            <person name="Ramana C."/>
        </authorList>
    </citation>
    <scope>NUCLEOTIDE SEQUENCE [LARGE SCALE GENOMIC DNA]</scope>
    <source>
        <strain evidence="6">JC673</strain>
    </source>
</reference>
<dbReference type="Pfam" id="PF02630">
    <property type="entry name" value="SCO1-SenC"/>
    <property type="match status" value="1"/>
</dbReference>
<dbReference type="EMBL" id="JAXBLV010000211">
    <property type="protein sequence ID" value="MDY3562304.1"/>
    <property type="molecule type" value="Genomic_DNA"/>
</dbReference>
<comment type="caution">
    <text evidence="5">The sequence shown here is derived from an EMBL/GenBank/DDBJ whole genome shotgun (WGS) entry which is preliminary data.</text>
</comment>
<gene>
    <name evidence="5" type="ORF">R5W23_003766</name>
</gene>
<dbReference type="Proteomes" id="UP001272242">
    <property type="component" value="Unassembled WGS sequence"/>
</dbReference>
<sequence length="211" mass="23639">MTRCTVPLFALILAGCGSLSSPSQPAKEPDLEYPVGEFVLTERSSATVTDRDLRGKVWIGSFIFTRCNGPCPAVTSSMQRLQTELAEELKGGKLKLVTFTVDPARDDLKALNEYADARKADPKNWLFLTGDEKTIHRLLQDQFKQAVERKLGPDVKEGDEFGHSTRLVLVDRDGVIRAMYEGLPNEEFPDGKQRFEAGLGRLKDRVRELLR</sequence>
<dbReference type="SUPFAM" id="SSF52833">
    <property type="entry name" value="Thioredoxin-like"/>
    <property type="match status" value="1"/>
</dbReference>
<keyword evidence="3" id="KW-0732">Signal</keyword>
<proteinExistence type="inferred from homology"/>
<dbReference type="InterPro" id="IPR003782">
    <property type="entry name" value="SCO1/SenC"/>
</dbReference>
<evidence type="ECO:0000256" key="1">
    <source>
        <dbReference type="ARBA" id="ARBA00010996"/>
    </source>
</evidence>
<organism evidence="5 6">
    <name type="scientific">Gemmata algarum</name>
    <dbReference type="NCBI Taxonomy" id="2975278"/>
    <lineage>
        <taxon>Bacteria</taxon>
        <taxon>Pseudomonadati</taxon>
        <taxon>Planctomycetota</taxon>
        <taxon>Planctomycetia</taxon>
        <taxon>Gemmatales</taxon>
        <taxon>Gemmataceae</taxon>
        <taxon>Gemmata</taxon>
    </lineage>
</organism>
<dbReference type="PANTHER" id="PTHR12151">
    <property type="entry name" value="ELECTRON TRANSPORT PROTIN SCO1/SENC FAMILY MEMBER"/>
    <property type="match status" value="1"/>
</dbReference>
<evidence type="ECO:0000256" key="3">
    <source>
        <dbReference type="SAM" id="SignalP"/>
    </source>
</evidence>
<evidence type="ECO:0000313" key="6">
    <source>
        <dbReference type="Proteomes" id="UP001272242"/>
    </source>
</evidence>
<dbReference type="PROSITE" id="PS51257">
    <property type="entry name" value="PROKAR_LIPOPROTEIN"/>
    <property type="match status" value="1"/>
</dbReference>
<keyword evidence="2" id="KW-0186">Copper</keyword>
<evidence type="ECO:0000259" key="4">
    <source>
        <dbReference type="PROSITE" id="PS51352"/>
    </source>
</evidence>
<comment type="similarity">
    <text evidence="1">Belongs to the SCO1/2 family.</text>
</comment>
<dbReference type="InterPro" id="IPR036249">
    <property type="entry name" value="Thioredoxin-like_sf"/>
</dbReference>
<dbReference type="PROSITE" id="PS51352">
    <property type="entry name" value="THIOREDOXIN_2"/>
    <property type="match status" value="1"/>
</dbReference>
<evidence type="ECO:0000313" key="5">
    <source>
        <dbReference type="EMBL" id="MDY3562304.1"/>
    </source>
</evidence>
<feature type="signal peptide" evidence="3">
    <location>
        <begin position="1"/>
        <end position="26"/>
    </location>
</feature>
<dbReference type="Gene3D" id="3.40.30.10">
    <property type="entry name" value="Glutaredoxin"/>
    <property type="match status" value="1"/>
</dbReference>
<keyword evidence="6" id="KW-1185">Reference proteome</keyword>
<name>A0ABU5F8Y6_9BACT</name>
<evidence type="ECO:0000256" key="2">
    <source>
        <dbReference type="ARBA" id="ARBA00023008"/>
    </source>
</evidence>
<feature type="chain" id="PRO_5045844137" evidence="3">
    <location>
        <begin position="27"/>
        <end position="211"/>
    </location>
</feature>
<protein>
    <submittedName>
        <fullName evidence="5">SCO family protein</fullName>
    </submittedName>
</protein>
<accession>A0ABU5F8Y6</accession>
<dbReference type="RefSeq" id="WP_320688616.1">
    <property type="nucleotide sequence ID" value="NZ_JAXBLV010000211.1"/>
</dbReference>